<proteinExistence type="predicted"/>
<evidence type="ECO:0000313" key="2">
    <source>
        <dbReference type="EMBL" id="POY38168.1"/>
    </source>
</evidence>
<keyword evidence="3" id="KW-1185">Reference proteome</keyword>
<evidence type="ECO:0000313" key="3">
    <source>
        <dbReference type="Proteomes" id="UP000237310"/>
    </source>
</evidence>
<dbReference type="InterPro" id="IPR035093">
    <property type="entry name" value="RelE/ParE_toxin_dom_sf"/>
</dbReference>
<protein>
    <recommendedName>
        <fullName evidence="4">Type II toxin-antitoxin system RelE/ParE family toxin</fullName>
    </recommendedName>
</protein>
<dbReference type="EMBL" id="PQVG01000007">
    <property type="protein sequence ID" value="POY38168.1"/>
    <property type="molecule type" value="Genomic_DNA"/>
</dbReference>
<dbReference type="InterPro" id="IPR007712">
    <property type="entry name" value="RelE/ParE_toxin"/>
</dbReference>
<sequence>MAKRVIWTAKAKASRKSILTFLDKQYAKKLSAEINSIIDCFSKFELIGKESDYKTIRVFVFKNYSVYYKVQQDEIVIIGILDNRRNPNETNKNIDL</sequence>
<dbReference type="Gene3D" id="3.30.2310.20">
    <property type="entry name" value="RelE-like"/>
    <property type="match status" value="1"/>
</dbReference>
<dbReference type="RefSeq" id="WP_103806601.1">
    <property type="nucleotide sequence ID" value="NZ_PQVG01000007.1"/>
</dbReference>
<dbReference type="Pfam" id="PF05016">
    <property type="entry name" value="ParE_toxin"/>
    <property type="match status" value="1"/>
</dbReference>
<accession>A0A2S5A6G9</accession>
<reference evidence="2 3" key="1">
    <citation type="submission" date="2018-01" db="EMBL/GenBank/DDBJ databases">
        <authorList>
            <person name="Gaut B.S."/>
            <person name="Morton B.R."/>
            <person name="Clegg M.T."/>
            <person name="Duvall M.R."/>
        </authorList>
    </citation>
    <scope>NUCLEOTIDE SEQUENCE [LARGE SCALE GENOMIC DNA]</scope>
    <source>
        <strain evidence="2 3">HR-AY</strain>
    </source>
</reference>
<organism evidence="2 3">
    <name type="scientific">Flavobacterium alvei</name>
    <dbReference type="NCBI Taxonomy" id="2080416"/>
    <lineage>
        <taxon>Bacteria</taxon>
        <taxon>Pseudomonadati</taxon>
        <taxon>Bacteroidota</taxon>
        <taxon>Flavobacteriia</taxon>
        <taxon>Flavobacteriales</taxon>
        <taxon>Flavobacteriaceae</taxon>
        <taxon>Flavobacterium</taxon>
    </lineage>
</organism>
<keyword evidence="1" id="KW-1277">Toxin-antitoxin system</keyword>
<evidence type="ECO:0000256" key="1">
    <source>
        <dbReference type="ARBA" id="ARBA00022649"/>
    </source>
</evidence>
<gene>
    <name evidence="2" type="ORF">C3L50_12955</name>
</gene>
<evidence type="ECO:0008006" key="4">
    <source>
        <dbReference type="Google" id="ProtNLM"/>
    </source>
</evidence>
<comment type="caution">
    <text evidence="2">The sequence shown here is derived from an EMBL/GenBank/DDBJ whole genome shotgun (WGS) entry which is preliminary data.</text>
</comment>
<dbReference type="AlphaFoldDB" id="A0A2S5A6G9"/>
<dbReference type="Proteomes" id="UP000237310">
    <property type="component" value="Unassembled WGS sequence"/>
</dbReference>
<dbReference type="OrthoDB" id="1098070at2"/>
<name>A0A2S5A6G9_9FLAO</name>